<proteinExistence type="predicted"/>
<organism evidence="2">
    <name type="scientific">Klosneuvirus KNV1</name>
    <dbReference type="NCBI Taxonomy" id="1977640"/>
    <lineage>
        <taxon>Viruses</taxon>
        <taxon>Varidnaviria</taxon>
        <taxon>Bamfordvirae</taxon>
        <taxon>Nucleocytoviricota</taxon>
        <taxon>Megaviricetes</taxon>
        <taxon>Imitervirales</taxon>
        <taxon>Mimiviridae</taxon>
        <taxon>Klosneuvirinae</taxon>
        <taxon>Klosneuvirus</taxon>
    </lineage>
</organism>
<feature type="compositionally biased region" description="Basic and acidic residues" evidence="1">
    <location>
        <begin position="9"/>
        <end position="21"/>
    </location>
</feature>
<accession>A0A1V0SJS2</accession>
<name>A0A1V0SJS2_9VIRU</name>
<gene>
    <name evidence="2" type="ORF">Klosneuvirus_3_101</name>
</gene>
<sequence length="91" mass="10701">MDTENPKNNLDRIKEPDVVEPKEEVKKEELVDIEDIKIDPSTLPIKQSSASKFVHITKKKNIVMHNINKNNDKKRFDSSDYYMKKQAEKKD</sequence>
<feature type="region of interest" description="Disordered" evidence="1">
    <location>
        <begin position="70"/>
        <end position="91"/>
    </location>
</feature>
<dbReference type="EMBL" id="KY684110">
    <property type="protein sequence ID" value="ARF11966.1"/>
    <property type="molecule type" value="Genomic_DNA"/>
</dbReference>
<evidence type="ECO:0000313" key="2">
    <source>
        <dbReference type="EMBL" id="ARF11966.1"/>
    </source>
</evidence>
<reference evidence="2" key="1">
    <citation type="journal article" date="2017" name="Science">
        <title>Giant viruses with an expanded complement of translation system components.</title>
        <authorList>
            <person name="Schulz F."/>
            <person name="Yutin N."/>
            <person name="Ivanova N.N."/>
            <person name="Ortega D.R."/>
            <person name="Lee T.K."/>
            <person name="Vierheilig J."/>
            <person name="Daims H."/>
            <person name="Horn M."/>
            <person name="Wagner M."/>
            <person name="Jensen G.J."/>
            <person name="Kyrpides N.C."/>
            <person name="Koonin E.V."/>
            <person name="Woyke T."/>
        </authorList>
    </citation>
    <scope>NUCLEOTIDE SEQUENCE</scope>
    <source>
        <strain evidence="2">KNV1</strain>
    </source>
</reference>
<protein>
    <submittedName>
        <fullName evidence="2">Uncharacterized protein</fullName>
    </submittedName>
</protein>
<evidence type="ECO:0000256" key="1">
    <source>
        <dbReference type="SAM" id="MobiDB-lite"/>
    </source>
</evidence>
<feature type="region of interest" description="Disordered" evidence="1">
    <location>
        <begin position="1"/>
        <end position="21"/>
    </location>
</feature>